<keyword evidence="3" id="KW-1185">Reference proteome</keyword>
<protein>
    <submittedName>
        <fullName evidence="2">Uncharacterized protein</fullName>
    </submittedName>
</protein>
<sequence length="162" mass="17465">MSDEVIARVSPSTFRVFMGVAAMSGLGAILLYLALAYPPASLLLRGFLVVMGLLALWAGTRMFSVNGLSLELTETHLKDSEGRIIATIAEVESVDRGAFAFKPSHGFLLRLSQPAPRAWFPGIWWRMGRRVAIGGVLPGGENKAIADMISIAVARRKGDLPL</sequence>
<evidence type="ECO:0000313" key="2">
    <source>
        <dbReference type="EMBL" id="PRY91135.1"/>
    </source>
</evidence>
<dbReference type="AlphaFoldDB" id="A0A2T0WWT2"/>
<name>A0A2T0WWT2_9RHOB</name>
<comment type="caution">
    <text evidence="2">The sequence shown here is derived from an EMBL/GenBank/DDBJ whole genome shotgun (WGS) entry which is preliminary data.</text>
</comment>
<feature type="transmembrane region" description="Helical" evidence="1">
    <location>
        <begin position="42"/>
        <end position="60"/>
    </location>
</feature>
<organism evidence="2 3">
    <name type="scientific">Donghicola tyrosinivorans</name>
    <dbReference type="NCBI Taxonomy" id="1652492"/>
    <lineage>
        <taxon>Bacteria</taxon>
        <taxon>Pseudomonadati</taxon>
        <taxon>Pseudomonadota</taxon>
        <taxon>Alphaproteobacteria</taxon>
        <taxon>Rhodobacterales</taxon>
        <taxon>Roseobacteraceae</taxon>
        <taxon>Donghicola</taxon>
    </lineage>
</organism>
<dbReference type="RefSeq" id="WP_106263663.1">
    <property type="nucleotide sequence ID" value="NZ_PVTQ01000004.1"/>
</dbReference>
<keyword evidence="1" id="KW-0472">Membrane</keyword>
<keyword evidence="1" id="KW-1133">Transmembrane helix</keyword>
<evidence type="ECO:0000313" key="3">
    <source>
        <dbReference type="Proteomes" id="UP000238392"/>
    </source>
</evidence>
<dbReference type="OrthoDB" id="7862519at2"/>
<dbReference type="EMBL" id="PVTQ01000004">
    <property type="protein sequence ID" value="PRY91135.1"/>
    <property type="molecule type" value="Genomic_DNA"/>
</dbReference>
<feature type="transmembrane region" description="Helical" evidence="1">
    <location>
        <begin position="12"/>
        <end position="36"/>
    </location>
</feature>
<gene>
    <name evidence="2" type="ORF">CLV74_104151</name>
</gene>
<reference evidence="2 3" key="1">
    <citation type="submission" date="2018-03" db="EMBL/GenBank/DDBJ databases">
        <title>Genomic Encyclopedia of Archaeal and Bacterial Type Strains, Phase II (KMG-II): from individual species to whole genera.</title>
        <authorList>
            <person name="Goeker M."/>
        </authorList>
    </citation>
    <scope>NUCLEOTIDE SEQUENCE [LARGE SCALE GENOMIC DNA]</scope>
    <source>
        <strain evidence="2 3">DSM 100212</strain>
    </source>
</reference>
<evidence type="ECO:0000256" key="1">
    <source>
        <dbReference type="SAM" id="Phobius"/>
    </source>
</evidence>
<dbReference type="Proteomes" id="UP000238392">
    <property type="component" value="Unassembled WGS sequence"/>
</dbReference>
<accession>A0A2T0WWT2</accession>
<keyword evidence="1" id="KW-0812">Transmembrane</keyword>
<proteinExistence type="predicted"/>